<feature type="region of interest" description="Disordered" evidence="1">
    <location>
        <begin position="1"/>
        <end position="94"/>
    </location>
</feature>
<feature type="compositionally biased region" description="Acidic residues" evidence="1">
    <location>
        <begin position="69"/>
        <end position="89"/>
    </location>
</feature>
<dbReference type="Proteomes" id="UP000011553">
    <property type="component" value="Unassembled WGS sequence"/>
</dbReference>
<protein>
    <recommendedName>
        <fullName evidence="3">DUF7322 domain-containing protein</fullName>
    </recommendedName>
</protein>
<feature type="transmembrane region" description="Helical" evidence="2">
    <location>
        <begin position="131"/>
        <end position="151"/>
    </location>
</feature>
<keyword evidence="2" id="KW-0812">Transmembrane</keyword>
<accession>M0IUS4</accession>
<dbReference type="RefSeq" id="WP_004971157.1">
    <property type="nucleotide sequence ID" value="NZ_AOLP01000019.1"/>
</dbReference>
<feature type="transmembrane region" description="Helical" evidence="2">
    <location>
        <begin position="102"/>
        <end position="125"/>
    </location>
</feature>
<feature type="domain" description="DUF7322" evidence="3">
    <location>
        <begin position="94"/>
        <end position="153"/>
    </location>
</feature>
<evidence type="ECO:0000313" key="4">
    <source>
        <dbReference type="EMBL" id="EMA00476.1"/>
    </source>
</evidence>
<evidence type="ECO:0000256" key="1">
    <source>
        <dbReference type="SAM" id="MobiDB-lite"/>
    </source>
</evidence>
<keyword evidence="2" id="KW-0472">Membrane</keyword>
<gene>
    <name evidence="4" type="ORF">C438_18515</name>
</gene>
<feature type="region of interest" description="Disordered" evidence="1">
    <location>
        <begin position="158"/>
        <end position="202"/>
    </location>
</feature>
<feature type="compositionally biased region" description="Acidic residues" evidence="1">
    <location>
        <begin position="160"/>
        <end position="183"/>
    </location>
</feature>
<name>M0IUS4_9EURY</name>
<comment type="caution">
    <text evidence="4">The sequence shown here is derived from an EMBL/GenBank/DDBJ whole genome shotgun (WGS) entry which is preliminary data.</text>
</comment>
<feature type="compositionally biased region" description="Basic and acidic residues" evidence="1">
    <location>
        <begin position="22"/>
        <end position="58"/>
    </location>
</feature>
<keyword evidence="5" id="KW-1185">Reference proteome</keyword>
<keyword evidence="2" id="KW-1133">Transmembrane helix</keyword>
<dbReference type="InterPro" id="IPR055746">
    <property type="entry name" value="DUF7322"/>
</dbReference>
<feature type="compositionally biased region" description="Low complexity" evidence="1">
    <location>
        <begin position="184"/>
        <end position="196"/>
    </location>
</feature>
<dbReference type="Pfam" id="PF24008">
    <property type="entry name" value="DUF7322"/>
    <property type="match status" value="1"/>
</dbReference>
<dbReference type="AlphaFoldDB" id="M0IUS4"/>
<proteinExistence type="predicted"/>
<evidence type="ECO:0000259" key="3">
    <source>
        <dbReference type="Pfam" id="PF24008"/>
    </source>
</evidence>
<evidence type="ECO:0000313" key="5">
    <source>
        <dbReference type="Proteomes" id="UP000011553"/>
    </source>
</evidence>
<dbReference type="EMBL" id="AOLP01000019">
    <property type="protein sequence ID" value="EMA00476.1"/>
    <property type="molecule type" value="Genomic_DNA"/>
</dbReference>
<dbReference type="PATRIC" id="fig|662478.6.peg.3660"/>
<evidence type="ECO:0000256" key="2">
    <source>
        <dbReference type="SAM" id="Phobius"/>
    </source>
</evidence>
<sequence>MTDDERREGTAADATDEDDDAERPSADMASKIDPETRWGDPEARWDPETRWGNPEKDLPTIPRVRIPGEDADDGGDPDGDSNGEGDDAPEFSPDVNPEVARLFWASVVLANVGLAGLTVGPMLVYFRGDTLLGGGLFLFGAVVLVRVYSIYREFKRGEWRDDEGDDGDESDDSDGDDADDGGPTEDAGNADDPAADAPERNR</sequence>
<feature type="compositionally biased region" description="Basic and acidic residues" evidence="1">
    <location>
        <begin position="1"/>
        <end position="10"/>
    </location>
</feature>
<organism evidence="4 5">
    <name type="scientific">Haloferax denitrificans ATCC 35960</name>
    <dbReference type="NCBI Taxonomy" id="662478"/>
    <lineage>
        <taxon>Archaea</taxon>
        <taxon>Methanobacteriati</taxon>
        <taxon>Methanobacteriota</taxon>
        <taxon>Stenosarchaea group</taxon>
        <taxon>Halobacteria</taxon>
        <taxon>Halobacteriales</taxon>
        <taxon>Haloferacaceae</taxon>
        <taxon>Haloferax</taxon>
    </lineage>
</organism>
<reference evidence="4 5" key="1">
    <citation type="journal article" date="2014" name="PLoS Genet.">
        <title>Phylogenetically driven sequencing of extremely halophilic archaea reveals strategies for static and dynamic osmo-response.</title>
        <authorList>
            <person name="Becker E.A."/>
            <person name="Seitzer P.M."/>
            <person name="Tritt A."/>
            <person name="Larsen D."/>
            <person name="Krusor M."/>
            <person name="Yao A.I."/>
            <person name="Wu D."/>
            <person name="Madern D."/>
            <person name="Eisen J.A."/>
            <person name="Darling A.E."/>
            <person name="Facciotti M.T."/>
        </authorList>
    </citation>
    <scope>NUCLEOTIDE SEQUENCE [LARGE SCALE GENOMIC DNA]</scope>
    <source>
        <strain evidence="4 5">ATCC 35960</strain>
    </source>
</reference>